<keyword evidence="3" id="KW-0328">Glycosyltransferase</keyword>
<proteinExistence type="inferred from homology"/>
<dbReference type="InterPro" id="IPR000836">
    <property type="entry name" value="PRTase_dom"/>
</dbReference>
<sequence>MKLRTQNFSVIVSDFLSLFFPNYCAACNLTLSKSENLVCSHCLASIHQTHMHTDQPNQLHKRFFEIPNLKYAMSFAWFQKGSVIQNLLHQLKYEGNEAIGVLLGELYGDQLSDIYSEKWDIITAVPIHIKKRRQRGFNQSHRIAEGLSHRLSIPFVPLLEKSVHKRSQTRKHRIDRFSNVESTFQLKKASTSLKGKRILLVDDVLTTGATVQACSEPLQKAGAEISIVTISATKN</sequence>
<protein>
    <submittedName>
        <fullName evidence="3">Phosphoribosyltransferase</fullName>
    </submittedName>
</protein>
<dbReference type="EMBL" id="CP002349">
    <property type="protein sequence ID" value="ADR22363.1"/>
    <property type="molecule type" value="Genomic_DNA"/>
</dbReference>
<evidence type="ECO:0000313" key="4">
    <source>
        <dbReference type="Proteomes" id="UP000008720"/>
    </source>
</evidence>
<evidence type="ECO:0000313" key="3">
    <source>
        <dbReference type="EMBL" id="ADR22363.1"/>
    </source>
</evidence>
<dbReference type="GO" id="GO:0016757">
    <property type="term" value="F:glycosyltransferase activity"/>
    <property type="evidence" value="ECO:0007669"/>
    <property type="project" value="UniProtKB-KW"/>
</dbReference>
<dbReference type="Proteomes" id="UP000008720">
    <property type="component" value="Chromosome"/>
</dbReference>
<keyword evidence="3" id="KW-0808">Transferase</keyword>
<dbReference type="SUPFAM" id="SSF53271">
    <property type="entry name" value="PRTase-like"/>
    <property type="match status" value="1"/>
</dbReference>
<comment type="similarity">
    <text evidence="1">Belongs to the ComF/GntX family.</text>
</comment>
<evidence type="ECO:0000259" key="2">
    <source>
        <dbReference type="Pfam" id="PF00156"/>
    </source>
</evidence>
<gene>
    <name evidence="3" type="ordered locus">Ftrac_2385</name>
</gene>
<dbReference type="PANTHER" id="PTHR47505:SF1">
    <property type="entry name" value="DNA UTILIZATION PROTEIN YHGH"/>
    <property type="match status" value="1"/>
</dbReference>
<organism evidence="3 4">
    <name type="scientific">Marivirga tractuosa (strain ATCC 23168 / DSM 4126 / NBRC 15989 / NCIMB 1408 / VKM B-1430 / H-43)</name>
    <name type="common">Microscilla tractuosa</name>
    <name type="synonym">Flexibacter tractuosus</name>
    <dbReference type="NCBI Taxonomy" id="643867"/>
    <lineage>
        <taxon>Bacteria</taxon>
        <taxon>Pseudomonadati</taxon>
        <taxon>Bacteroidota</taxon>
        <taxon>Cytophagia</taxon>
        <taxon>Cytophagales</taxon>
        <taxon>Marivirgaceae</taxon>
        <taxon>Marivirga</taxon>
    </lineage>
</organism>
<dbReference type="HOGENOM" id="CLU_054549_1_0_10"/>
<dbReference type="eggNOG" id="COG1040">
    <property type="taxonomic scope" value="Bacteria"/>
</dbReference>
<dbReference type="InterPro" id="IPR051910">
    <property type="entry name" value="ComF/GntX_DNA_util-trans"/>
</dbReference>
<dbReference type="Gene3D" id="3.40.50.2020">
    <property type="match status" value="1"/>
</dbReference>
<reference evidence="3 4" key="1">
    <citation type="journal article" date="2011" name="Stand. Genomic Sci.">
        <title>Complete genome sequence of Marivirga tractuosa type strain (H-43).</title>
        <authorList>
            <person name="Pagani I."/>
            <person name="Chertkov O."/>
            <person name="Lapidus A."/>
            <person name="Lucas S."/>
            <person name="Del Rio T.G."/>
            <person name="Tice H."/>
            <person name="Copeland A."/>
            <person name="Cheng J.F."/>
            <person name="Nolan M."/>
            <person name="Saunders E."/>
            <person name="Pitluck S."/>
            <person name="Held B."/>
            <person name="Goodwin L."/>
            <person name="Liolios K."/>
            <person name="Ovchinikova G."/>
            <person name="Ivanova N."/>
            <person name="Mavromatis K."/>
            <person name="Pati A."/>
            <person name="Chen A."/>
            <person name="Palaniappan K."/>
            <person name="Land M."/>
            <person name="Hauser L."/>
            <person name="Jeffries C.D."/>
            <person name="Detter J.C."/>
            <person name="Han C."/>
            <person name="Tapia R."/>
            <person name="Ngatchou-Djao O.D."/>
            <person name="Rohde M."/>
            <person name="Goker M."/>
            <person name="Spring S."/>
            <person name="Sikorski J."/>
            <person name="Woyke T."/>
            <person name="Bristow J."/>
            <person name="Eisen J.A."/>
            <person name="Markowitz V."/>
            <person name="Hugenholtz P."/>
            <person name="Klenk H.P."/>
            <person name="Kyrpides N.C."/>
        </authorList>
    </citation>
    <scope>NUCLEOTIDE SEQUENCE [LARGE SCALE GENOMIC DNA]</scope>
    <source>
        <strain evidence="4">ATCC 23168 / DSM 4126 / NBRC 15989 / NCIMB 1408 / VKM B-1430 / H-43</strain>
    </source>
</reference>
<feature type="domain" description="Phosphoribosyltransferase" evidence="2">
    <location>
        <begin position="142"/>
        <end position="230"/>
    </location>
</feature>
<dbReference type="CDD" id="cd06223">
    <property type="entry name" value="PRTases_typeI"/>
    <property type="match status" value="1"/>
</dbReference>
<dbReference type="InterPro" id="IPR029057">
    <property type="entry name" value="PRTase-like"/>
</dbReference>
<evidence type="ECO:0000256" key="1">
    <source>
        <dbReference type="ARBA" id="ARBA00008007"/>
    </source>
</evidence>
<dbReference type="KEGG" id="mtt:Ftrac_2385"/>
<dbReference type="Pfam" id="PF00156">
    <property type="entry name" value="Pribosyltran"/>
    <property type="match status" value="1"/>
</dbReference>
<keyword evidence="4" id="KW-1185">Reference proteome</keyword>
<dbReference type="PANTHER" id="PTHR47505">
    <property type="entry name" value="DNA UTILIZATION PROTEIN YHGH"/>
    <property type="match status" value="1"/>
</dbReference>
<dbReference type="AlphaFoldDB" id="E4TMA4"/>
<accession>E4TMA4</accession>
<name>E4TMA4_MARTH</name>
<dbReference type="STRING" id="643867.Ftrac_2385"/>